<reference evidence="4 5" key="1">
    <citation type="submission" date="2021-06" db="EMBL/GenBank/DDBJ databases">
        <title>Halomicroarcula sp. a new haloarchaeum isolated from saline soil.</title>
        <authorList>
            <person name="Duran-Viseras A."/>
            <person name="Sanchez-Porro C."/>
            <person name="Ventosa A."/>
        </authorList>
    </citation>
    <scope>NUCLEOTIDE SEQUENCE [LARGE SCALE GENOMIC DNA]</scope>
    <source>
        <strain evidence="4 5">F13</strain>
    </source>
</reference>
<feature type="region of interest" description="Disordered" evidence="2">
    <location>
        <begin position="174"/>
        <end position="199"/>
    </location>
</feature>
<feature type="compositionally biased region" description="Polar residues" evidence="2">
    <location>
        <begin position="175"/>
        <end position="184"/>
    </location>
</feature>
<dbReference type="GO" id="GO:0000155">
    <property type="term" value="F:phosphorelay sensor kinase activity"/>
    <property type="evidence" value="ECO:0007669"/>
    <property type="project" value="TreeGrafter"/>
</dbReference>
<feature type="domain" description="Histidine kinase" evidence="3">
    <location>
        <begin position="299"/>
        <end position="508"/>
    </location>
</feature>
<dbReference type="Proteomes" id="UP001430377">
    <property type="component" value="Unassembled WGS sequence"/>
</dbReference>
<keyword evidence="5" id="KW-1185">Reference proteome</keyword>
<dbReference type="Pfam" id="PF02518">
    <property type="entry name" value="HATPase_c"/>
    <property type="match status" value="1"/>
</dbReference>
<evidence type="ECO:0000313" key="5">
    <source>
        <dbReference type="Proteomes" id="UP001430377"/>
    </source>
</evidence>
<dbReference type="SUPFAM" id="SSF55781">
    <property type="entry name" value="GAF domain-like"/>
    <property type="match status" value="1"/>
</dbReference>
<keyword evidence="1" id="KW-0597">Phosphoprotein</keyword>
<dbReference type="SMART" id="SM00387">
    <property type="entry name" value="HATPase_c"/>
    <property type="match status" value="1"/>
</dbReference>
<proteinExistence type="predicted"/>
<dbReference type="PANTHER" id="PTHR43547:SF2">
    <property type="entry name" value="HYBRID SIGNAL TRANSDUCTION HISTIDINE KINASE C"/>
    <property type="match status" value="1"/>
</dbReference>
<dbReference type="PROSITE" id="PS50109">
    <property type="entry name" value="HIS_KIN"/>
    <property type="match status" value="1"/>
</dbReference>
<dbReference type="AlphaFoldDB" id="A0AAW4PW13"/>
<dbReference type="InterPro" id="IPR029016">
    <property type="entry name" value="GAF-like_dom_sf"/>
</dbReference>
<dbReference type="PANTHER" id="PTHR43547">
    <property type="entry name" value="TWO-COMPONENT HISTIDINE KINASE"/>
    <property type="match status" value="1"/>
</dbReference>
<gene>
    <name evidence="4" type="ORF">EGH21_15465</name>
</gene>
<comment type="caution">
    <text evidence="4">The sequence shown here is derived from an EMBL/GenBank/DDBJ whole genome shotgun (WGS) entry which is preliminary data.</text>
</comment>
<evidence type="ECO:0000259" key="3">
    <source>
        <dbReference type="PROSITE" id="PS50109"/>
    </source>
</evidence>
<dbReference type="InterPro" id="IPR003018">
    <property type="entry name" value="GAF"/>
</dbReference>
<dbReference type="PRINTS" id="PR00344">
    <property type="entry name" value="BCTRLSENSOR"/>
</dbReference>
<dbReference type="InterPro" id="IPR036890">
    <property type="entry name" value="HATPase_C_sf"/>
</dbReference>
<keyword evidence="4" id="KW-0808">Transferase</keyword>
<protein>
    <submittedName>
        <fullName evidence="4">GAF domain-containing sensor histidine kinase</fullName>
    </submittedName>
</protein>
<sequence>MDTEITADTPTVLVGVRAARDRRLLVEWLSGSHDVVVLDGHDSLDDPFDAAIVDGQTYQTYRDSLDQARAGEYLPSLLVSRRDVSDLPPSVWRCVDDVIETPIRQQELEARIDGLLAHRRRFVELRRRNETIAALHDATQRMNDTADPERVCAIAVDAAVTVLNRPIATIWTPDESGTNLSPLAQTGPRPTATETASISADEGCPRWNAFVEGETRELDNSKPIPSTGLDGADRQRELVVPLDEFGLLTVGSTRARPFDDNEVYGAELLAAASASALDRAEREQMLAKTSSQMEFFNSIIRHDVLNAMLVIQARAETLSEQLEDDEYRQYAETIEKWSDDVVGVVQRVKSVVDTLTGDGTVDVEPIDLGPILEGELASVRSAYPVVDVEASAPAETTVLANELLSEVFANILRNTVVHNDPDGLSITVTVEKQGDCATVSIADTGTGIPDDEKDTIFRRGETGHAKSTGSGFGLFFVDTMVEAYGGRVRVEDNDPSGAVFVVRLPLANE</sequence>
<accession>A0AAW4PW13</accession>
<keyword evidence="4" id="KW-0418">Kinase</keyword>
<dbReference type="Gene3D" id="3.30.565.10">
    <property type="entry name" value="Histidine kinase-like ATPase, C-terminal domain"/>
    <property type="match status" value="1"/>
</dbReference>
<name>A0AAW4PW13_9EURY</name>
<evidence type="ECO:0000256" key="2">
    <source>
        <dbReference type="SAM" id="MobiDB-lite"/>
    </source>
</evidence>
<dbReference type="EMBL" id="RKLR01000006">
    <property type="protein sequence ID" value="MBX0324427.1"/>
    <property type="molecule type" value="Genomic_DNA"/>
</dbReference>
<dbReference type="Gene3D" id="3.30.450.40">
    <property type="match status" value="1"/>
</dbReference>
<evidence type="ECO:0000256" key="1">
    <source>
        <dbReference type="ARBA" id="ARBA00022553"/>
    </source>
</evidence>
<dbReference type="InterPro" id="IPR005467">
    <property type="entry name" value="His_kinase_dom"/>
</dbReference>
<dbReference type="InterPro" id="IPR003594">
    <property type="entry name" value="HATPase_dom"/>
</dbReference>
<dbReference type="InterPro" id="IPR004358">
    <property type="entry name" value="Sig_transdc_His_kin-like_C"/>
</dbReference>
<evidence type="ECO:0000313" key="4">
    <source>
        <dbReference type="EMBL" id="MBX0324427.1"/>
    </source>
</evidence>
<dbReference type="RefSeq" id="WP_220619379.1">
    <property type="nucleotide sequence ID" value="NZ_RKLR01000006.1"/>
</dbReference>
<organism evidence="4 5">
    <name type="scientific">Haloarcula rubra</name>
    <dbReference type="NCBI Taxonomy" id="2487747"/>
    <lineage>
        <taxon>Archaea</taxon>
        <taxon>Methanobacteriati</taxon>
        <taxon>Methanobacteriota</taxon>
        <taxon>Stenosarchaea group</taxon>
        <taxon>Halobacteria</taxon>
        <taxon>Halobacteriales</taxon>
        <taxon>Haloarculaceae</taxon>
        <taxon>Haloarcula</taxon>
    </lineage>
</organism>
<dbReference type="Pfam" id="PF13185">
    <property type="entry name" value="GAF_2"/>
    <property type="match status" value="1"/>
</dbReference>
<dbReference type="SUPFAM" id="SSF55874">
    <property type="entry name" value="ATPase domain of HSP90 chaperone/DNA topoisomerase II/histidine kinase"/>
    <property type="match status" value="1"/>
</dbReference>